<reference evidence="2" key="2">
    <citation type="submission" date="2022-10" db="EMBL/GenBank/DDBJ databases">
        <authorList>
            <consortium name="ENA_rothamsted_submissions"/>
            <consortium name="culmorum"/>
            <person name="King R."/>
        </authorList>
    </citation>
    <scope>NUCLEOTIDE SEQUENCE</scope>
</reference>
<accession>A0A9N9WQ97</accession>
<keyword evidence="1" id="KW-0812">Transmembrane</keyword>
<keyword evidence="1" id="KW-1133">Transmembrane helix</keyword>
<evidence type="ECO:0000313" key="3">
    <source>
        <dbReference type="Proteomes" id="UP001153620"/>
    </source>
</evidence>
<evidence type="ECO:0000256" key="1">
    <source>
        <dbReference type="SAM" id="Phobius"/>
    </source>
</evidence>
<organism evidence="2 3">
    <name type="scientific">Chironomus riparius</name>
    <dbReference type="NCBI Taxonomy" id="315576"/>
    <lineage>
        <taxon>Eukaryota</taxon>
        <taxon>Metazoa</taxon>
        <taxon>Ecdysozoa</taxon>
        <taxon>Arthropoda</taxon>
        <taxon>Hexapoda</taxon>
        <taxon>Insecta</taxon>
        <taxon>Pterygota</taxon>
        <taxon>Neoptera</taxon>
        <taxon>Endopterygota</taxon>
        <taxon>Diptera</taxon>
        <taxon>Nematocera</taxon>
        <taxon>Chironomoidea</taxon>
        <taxon>Chironomidae</taxon>
        <taxon>Chironominae</taxon>
        <taxon>Chironomus</taxon>
    </lineage>
</organism>
<evidence type="ECO:0000313" key="2">
    <source>
        <dbReference type="EMBL" id="CAG9799979.1"/>
    </source>
</evidence>
<dbReference type="AlphaFoldDB" id="A0A9N9WQ97"/>
<keyword evidence="3" id="KW-1185">Reference proteome</keyword>
<dbReference type="Proteomes" id="UP001153620">
    <property type="component" value="Chromosome 1"/>
</dbReference>
<dbReference type="OrthoDB" id="10493766at2759"/>
<feature type="transmembrane region" description="Helical" evidence="1">
    <location>
        <begin position="6"/>
        <end position="28"/>
    </location>
</feature>
<feature type="transmembrane region" description="Helical" evidence="1">
    <location>
        <begin position="360"/>
        <end position="382"/>
    </location>
</feature>
<proteinExistence type="predicted"/>
<protein>
    <submittedName>
        <fullName evidence="2">Uncharacterized protein</fullName>
    </submittedName>
</protein>
<name>A0A9N9WQ97_9DIPT</name>
<gene>
    <name evidence="2" type="ORF">CHIRRI_LOCUS2936</name>
</gene>
<dbReference type="EMBL" id="OU895877">
    <property type="protein sequence ID" value="CAG9799979.1"/>
    <property type="molecule type" value="Genomic_DNA"/>
</dbReference>
<keyword evidence="1" id="KW-0472">Membrane</keyword>
<sequence length="392" mass="45790">MKRLDILVSIFLIAAINQFLICTCSPIFTFDFFGKSQTTTPESVISDFRQQKKTDSSFEHSSALKNVTAEEEPTYSESNADFYAEVFGRLIGSVRSSFADLIGDIKKRNQYFRNRTDKNQNKTADELSLEAVMRQLVILNETSSNSLNDESEVMSRKTKRNPFNDEVGQLTIPINLSSFDLISEEAYTALSDDMTNKDDHWLRKYYEYFEQIKENHHNRKEKKIMNLFKLILTPVLKLNKTEVDEPTFDDDIMFSIIQNNHTIGQVTPFQILRILHKESNDRIQLRMKLILKRIVYKYARLYYIARKNYKNSNGHHQDIQTDESDSFRLLNDMPENDISDSEFEFSTNDAKHNFQSIEGFAILFLEIFGAFFALYNGFWAQLEGGYFYDLLE</sequence>
<reference evidence="2" key="1">
    <citation type="submission" date="2022-01" db="EMBL/GenBank/DDBJ databases">
        <authorList>
            <person name="King R."/>
        </authorList>
    </citation>
    <scope>NUCLEOTIDE SEQUENCE</scope>
</reference>